<dbReference type="Proteomes" id="UP000214600">
    <property type="component" value="Unassembled WGS sequence"/>
</dbReference>
<evidence type="ECO:0000256" key="5">
    <source>
        <dbReference type="ARBA" id="ARBA00022729"/>
    </source>
</evidence>
<comment type="caution">
    <text evidence="9">The sequence shown here is derived from an EMBL/GenBank/DDBJ whole genome shotgun (WGS) entry which is preliminary data.</text>
</comment>
<feature type="signal peptide" evidence="8">
    <location>
        <begin position="1"/>
        <end position="24"/>
    </location>
</feature>
<evidence type="ECO:0000256" key="7">
    <source>
        <dbReference type="ARBA" id="ARBA00023237"/>
    </source>
</evidence>
<keyword evidence="4" id="KW-0812">Transmembrane</keyword>
<dbReference type="AlphaFoldDB" id="A0A228HUJ0"/>
<evidence type="ECO:0000256" key="4">
    <source>
        <dbReference type="ARBA" id="ARBA00022692"/>
    </source>
</evidence>
<reference evidence="9 10" key="2">
    <citation type="submission" date="2017-08" db="EMBL/GenBank/DDBJ databases">
        <title>WGS of novel Burkholderia cepaca complex species.</title>
        <authorList>
            <person name="Lipuma J."/>
            <person name="Spilker T."/>
        </authorList>
    </citation>
    <scope>NUCLEOTIDE SEQUENCE [LARGE SCALE GENOMIC DNA]</scope>
    <source>
        <strain evidence="9 10">AU17325</strain>
    </source>
</reference>
<comment type="similarity">
    <text evidence="2">Belongs to the OmpP1/FadL family.</text>
</comment>
<keyword evidence="7" id="KW-0998">Cell outer membrane</keyword>
<gene>
    <name evidence="9" type="ORF">CFB84_38235</name>
</gene>
<sequence>MTGARAALAAGCLIAQCSSGTVWAQDAFNISAFGASSLAMGGVAAASNVGLPGMMVNPATLGLMNEGSYGELGAGVITANVKAKNEATGEIADSHTRGRNNGPYYAPELVYLWRYRRYALGIGVFASSGVGTEYGTGSFLSRTTTNGVDTGLDNFSRLMALKIPFSMAYQVTDKLTVGGAVEAVLIAANMGLLFDASQLGVLGAQGRLSGGLLSSLMSIPGLSGAQLQFSNGKIAGGAADGWGVSGKLGLTYQATPRTRLGLAYQFKTHVSDLTGSAQVNAVSASAGNIPIGGTVRIADFQLPASFTVGISQDLSDRLTVAADYQRVFWRDVMSSLRVGFTQDGSGKGISLALPLNYRDTNVFSIGAQYRYNANWTFRGGFHYAQEAAPGSGLLAIIPSTPTTSITAGGAYTFNRGGTIDFALGYSLPKRVASSGNTGSSVPISVTDSMFHVACSYTQRF</sequence>
<keyword evidence="6" id="KW-0472">Membrane</keyword>
<name>A0A228HUJ0_9BURK</name>
<dbReference type="PANTHER" id="PTHR35093:SF8">
    <property type="entry name" value="OUTER MEMBRANE PROTEIN NMB0088-RELATED"/>
    <property type="match status" value="1"/>
</dbReference>
<evidence type="ECO:0000256" key="1">
    <source>
        <dbReference type="ARBA" id="ARBA00004571"/>
    </source>
</evidence>
<protein>
    <submittedName>
        <fullName evidence="9">Aromatic hydrocarbon degradation protein</fullName>
    </submittedName>
</protein>
<keyword evidence="5 8" id="KW-0732">Signal</keyword>
<evidence type="ECO:0000256" key="3">
    <source>
        <dbReference type="ARBA" id="ARBA00022452"/>
    </source>
</evidence>
<dbReference type="EMBL" id="NKFA01000032">
    <property type="protein sequence ID" value="OXI33572.1"/>
    <property type="molecule type" value="Genomic_DNA"/>
</dbReference>
<evidence type="ECO:0000256" key="8">
    <source>
        <dbReference type="SAM" id="SignalP"/>
    </source>
</evidence>
<evidence type="ECO:0000256" key="2">
    <source>
        <dbReference type="ARBA" id="ARBA00008163"/>
    </source>
</evidence>
<dbReference type="RefSeq" id="WP_089454188.1">
    <property type="nucleotide sequence ID" value="NZ_NKFA01000032.1"/>
</dbReference>
<feature type="chain" id="PRO_5013211815" evidence="8">
    <location>
        <begin position="25"/>
        <end position="460"/>
    </location>
</feature>
<dbReference type="PANTHER" id="PTHR35093">
    <property type="entry name" value="OUTER MEMBRANE PROTEIN NMB0088-RELATED"/>
    <property type="match status" value="1"/>
</dbReference>
<dbReference type="GO" id="GO:0009279">
    <property type="term" value="C:cell outer membrane"/>
    <property type="evidence" value="ECO:0007669"/>
    <property type="project" value="UniProtKB-SubCell"/>
</dbReference>
<dbReference type="OrthoDB" id="19849at2"/>
<evidence type="ECO:0000256" key="6">
    <source>
        <dbReference type="ARBA" id="ARBA00023136"/>
    </source>
</evidence>
<evidence type="ECO:0000313" key="9">
    <source>
        <dbReference type="EMBL" id="OXI33572.1"/>
    </source>
</evidence>
<reference evidence="10" key="1">
    <citation type="submission" date="2017-06" db="EMBL/GenBank/DDBJ databases">
        <authorList>
            <person name="LiPuma J."/>
            <person name="Spilker T."/>
        </authorList>
    </citation>
    <scope>NUCLEOTIDE SEQUENCE [LARGE SCALE GENOMIC DNA]</scope>
    <source>
        <strain evidence="10">AU17325</strain>
    </source>
</reference>
<dbReference type="InterPro" id="IPR005017">
    <property type="entry name" value="OMPP1/FadL/TodX"/>
</dbReference>
<keyword evidence="3" id="KW-1134">Transmembrane beta strand</keyword>
<dbReference type="SUPFAM" id="SSF56935">
    <property type="entry name" value="Porins"/>
    <property type="match status" value="1"/>
</dbReference>
<organism evidence="9 10">
    <name type="scientific">Burkholderia aenigmatica</name>
    <dbReference type="NCBI Taxonomy" id="2015348"/>
    <lineage>
        <taxon>Bacteria</taxon>
        <taxon>Pseudomonadati</taxon>
        <taxon>Pseudomonadota</taxon>
        <taxon>Betaproteobacteria</taxon>
        <taxon>Burkholderiales</taxon>
        <taxon>Burkholderiaceae</taxon>
        <taxon>Burkholderia</taxon>
        <taxon>Burkholderia cepacia complex</taxon>
    </lineage>
</organism>
<comment type="subcellular location">
    <subcellularLocation>
        <location evidence="1">Cell outer membrane</location>
        <topology evidence="1">Multi-pass membrane protein</topology>
    </subcellularLocation>
</comment>
<evidence type="ECO:0000313" key="10">
    <source>
        <dbReference type="Proteomes" id="UP000214600"/>
    </source>
</evidence>
<dbReference type="Gene3D" id="2.40.160.60">
    <property type="entry name" value="Outer membrane protein transport protein (OMPP1/FadL/TodX)"/>
    <property type="match status" value="1"/>
</dbReference>
<proteinExistence type="inferred from homology"/>
<dbReference type="GO" id="GO:0015483">
    <property type="term" value="F:long-chain fatty acid transporting porin activity"/>
    <property type="evidence" value="ECO:0007669"/>
    <property type="project" value="TreeGrafter"/>
</dbReference>
<accession>A0A228HUJ0</accession>
<dbReference type="Pfam" id="PF03349">
    <property type="entry name" value="Toluene_X"/>
    <property type="match status" value="1"/>
</dbReference>